<dbReference type="AlphaFoldDB" id="A0A9W9CSQ1"/>
<comment type="similarity">
    <text evidence="2">Belongs to the RRP1 family.</text>
</comment>
<keyword evidence="3" id="KW-0698">rRNA processing</keyword>
<evidence type="ECO:0000256" key="2">
    <source>
        <dbReference type="ARBA" id="ARBA00006374"/>
    </source>
</evidence>
<dbReference type="EMBL" id="JAPEVB010000007">
    <property type="protein sequence ID" value="KAJ4385436.1"/>
    <property type="molecule type" value="Genomic_DNA"/>
</dbReference>
<dbReference type="Proteomes" id="UP001140453">
    <property type="component" value="Unassembled WGS sequence"/>
</dbReference>
<dbReference type="GO" id="GO:0006364">
    <property type="term" value="P:rRNA processing"/>
    <property type="evidence" value="ECO:0007669"/>
    <property type="project" value="UniProtKB-KW"/>
</dbReference>
<evidence type="ECO:0000313" key="7">
    <source>
        <dbReference type="Proteomes" id="UP001140453"/>
    </source>
</evidence>
<organism evidence="6 7">
    <name type="scientific">Gnomoniopsis smithogilvyi</name>
    <dbReference type="NCBI Taxonomy" id="1191159"/>
    <lineage>
        <taxon>Eukaryota</taxon>
        <taxon>Fungi</taxon>
        <taxon>Dikarya</taxon>
        <taxon>Ascomycota</taxon>
        <taxon>Pezizomycotina</taxon>
        <taxon>Sordariomycetes</taxon>
        <taxon>Sordariomycetidae</taxon>
        <taxon>Diaporthales</taxon>
        <taxon>Gnomoniaceae</taxon>
        <taxon>Gnomoniopsis</taxon>
    </lineage>
</organism>
<proteinExistence type="inferred from homology"/>
<keyword evidence="7" id="KW-1185">Reference proteome</keyword>
<dbReference type="GO" id="GO:0005634">
    <property type="term" value="C:nucleus"/>
    <property type="evidence" value="ECO:0007669"/>
    <property type="project" value="UniProtKB-SubCell"/>
</dbReference>
<evidence type="ECO:0008006" key="8">
    <source>
        <dbReference type="Google" id="ProtNLM"/>
    </source>
</evidence>
<evidence type="ECO:0000313" key="6">
    <source>
        <dbReference type="EMBL" id="KAJ4385436.1"/>
    </source>
</evidence>
<feature type="region of interest" description="Disordered" evidence="5">
    <location>
        <begin position="134"/>
        <end position="158"/>
    </location>
</feature>
<dbReference type="PANTHER" id="PTHR13026:SF0">
    <property type="entry name" value="RIBOSOMAL RNA PROCESSING 1B"/>
    <property type="match status" value="1"/>
</dbReference>
<dbReference type="PANTHER" id="PTHR13026">
    <property type="entry name" value="NNP-1 PROTEIN NOVEL NUCLEAR PROTEIN 1 NOP52"/>
    <property type="match status" value="1"/>
</dbReference>
<comment type="subcellular location">
    <subcellularLocation>
        <location evidence="1">Nucleus</location>
    </subcellularLocation>
</comment>
<evidence type="ECO:0000256" key="5">
    <source>
        <dbReference type="SAM" id="MobiDB-lite"/>
    </source>
</evidence>
<accession>A0A9W9CSQ1</accession>
<evidence type="ECO:0000256" key="4">
    <source>
        <dbReference type="ARBA" id="ARBA00023242"/>
    </source>
</evidence>
<keyword evidence="4" id="KW-0539">Nucleus</keyword>
<dbReference type="Pfam" id="PF05997">
    <property type="entry name" value="Nop52"/>
    <property type="match status" value="1"/>
</dbReference>
<feature type="region of interest" description="Disordered" evidence="5">
    <location>
        <begin position="286"/>
        <end position="312"/>
    </location>
</feature>
<protein>
    <recommendedName>
        <fullName evidence="8">Ribosomal RNA-processing protein 1</fullName>
    </recommendedName>
</protein>
<feature type="compositionally biased region" description="Basic and acidic residues" evidence="5">
    <location>
        <begin position="286"/>
        <end position="300"/>
    </location>
</feature>
<evidence type="ECO:0000256" key="3">
    <source>
        <dbReference type="ARBA" id="ARBA00022552"/>
    </source>
</evidence>
<dbReference type="GO" id="GO:0030688">
    <property type="term" value="C:preribosome, small subunit precursor"/>
    <property type="evidence" value="ECO:0007669"/>
    <property type="project" value="InterPro"/>
</dbReference>
<evidence type="ECO:0000256" key="1">
    <source>
        <dbReference type="ARBA" id="ARBA00004123"/>
    </source>
</evidence>
<reference evidence="6" key="1">
    <citation type="submission" date="2022-10" db="EMBL/GenBank/DDBJ databases">
        <title>Tapping the CABI collections for fungal endophytes: first genome assemblies for Collariella, Neodidymelliopsis, Ascochyta clinopodiicola, Didymella pomorum, Didymosphaeria variabile, Neocosmospora piperis and Neocucurbitaria cava.</title>
        <authorList>
            <person name="Hill R."/>
        </authorList>
    </citation>
    <scope>NUCLEOTIDE SEQUENCE</scope>
    <source>
        <strain evidence="6">IMI 355082</strain>
    </source>
</reference>
<feature type="region of interest" description="Disordered" evidence="5">
    <location>
        <begin position="231"/>
        <end position="263"/>
    </location>
</feature>
<gene>
    <name evidence="6" type="ORF">N0V93_009864</name>
</gene>
<dbReference type="InterPro" id="IPR010301">
    <property type="entry name" value="RRP1"/>
</dbReference>
<sequence>MASQESSMPFIRNMASSDRKTRTAALDSLRTFLSSKAISTNLSTLDTLKLWKGLFYALWMCDRPLPQQQLCTDLSELIWVLPEDAVPRWLRAFWATMAREWTTGIDVLRMEKFLLLVRRMLGASLVWMQVREKQQQQKKNKSSSSSKKRTASGKTKSAAAAAEAEAEIVQFDAKRVEVVLTLLADWPFRPDEESRREEEEDDLMPKTVPVGLKLHALDIWVDEAEKAGLLLEGEGEDEDKKKKKKKEEEENDSLTGREVLQRVNDQVDTLNSQTLSKAVRIRSKESLADDRLPWNEKDEAEKDDGEWGGLDD</sequence>
<name>A0A9W9CSQ1_9PEZI</name>
<feature type="compositionally biased region" description="Basic residues" evidence="5">
    <location>
        <begin position="136"/>
        <end position="151"/>
    </location>
</feature>
<feature type="compositionally biased region" description="Acidic residues" evidence="5">
    <location>
        <begin position="301"/>
        <end position="312"/>
    </location>
</feature>
<dbReference type="OrthoDB" id="2019504at2759"/>
<comment type="caution">
    <text evidence="6">The sequence shown here is derived from an EMBL/GenBank/DDBJ whole genome shotgun (WGS) entry which is preliminary data.</text>
</comment>